<dbReference type="EMBL" id="CP135996">
    <property type="protein sequence ID" value="WOC31165.1"/>
    <property type="molecule type" value="Genomic_DNA"/>
</dbReference>
<reference evidence="3" key="3">
    <citation type="submission" date="2024-06" db="EMBL/GenBank/DDBJ databases">
        <authorList>
            <person name="Zeng C."/>
        </authorList>
    </citation>
    <scope>NUCLEOTIDE SEQUENCE [LARGE SCALE GENOMIC DNA]</scope>
    <source>
        <strain evidence="3">ZCY20-5</strain>
    </source>
</reference>
<feature type="chain" id="PRO_5041677159" evidence="1">
    <location>
        <begin position="18"/>
        <end position="104"/>
    </location>
</feature>
<sequence length="104" mass="11575">MLIISVMAIVTAMPIHAATADKTKLQNQRTNVTQISQIQRDLPSNTPNVNITEFVTTFSNGTISKDTVIETTVQNTDFLATSLLSGYTTKKFMKSYVMFKQIRA</sequence>
<evidence type="ECO:0000313" key="2">
    <source>
        <dbReference type="EMBL" id="WOC31165.1"/>
    </source>
</evidence>
<dbReference type="AlphaFoldDB" id="A0AA97D8U0"/>
<organism evidence="2 3">
    <name type="scientific">Caproicibacterium argilliputei</name>
    <dbReference type="NCBI Taxonomy" id="3030016"/>
    <lineage>
        <taxon>Bacteria</taxon>
        <taxon>Bacillati</taxon>
        <taxon>Bacillota</taxon>
        <taxon>Clostridia</taxon>
        <taxon>Eubacteriales</taxon>
        <taxon>Oscillospiraceae</taxon>
        <taxon>Caproicibacterium</taxon>
    </lineage>
</organism>
<keyword evidence="1" id="KW-0732">Signal</keyword>
<protein>
    <submittedName>
        <fullName evidence="2">Uncharacterized protein</fullName>
    </submittedName>
</protein>
<dbReference type="KEGG" id="carl:PXC00_07980"/>
<reference evidence="2 3" key="2">
    <citation type="submission" date="2024-06" db="EMBL/GenBank/DDBJ databases">
        <title>Caproicibacterium argilliputei sp. nov, a novel caproic acid producing anaerobic bacterium isolated from pit mud.</title>
        <authorList>
            <person name="Xia S."/>
        </authorList>
    </citation>
    <scope>NUCLEOTIDE SEQUENCE [LARGE SCALE GENOMIC DNA]</scope>
    <source>
        <strain evidence="2 3">ZCY20-5</strain>
    </source>
</reference>
<feature type="signal peptide" evidence="1">
    <location>
        <begin position="1"/>
        <end position="17"/>
    </location>
</feature>
<gene>
    <name evidence="2" type="ORF">PXC00_07980</name>
</gene>
<name>A0AA97D8U0_9FIRM</name>
<dbReference type="RefSeq" id="WP_275844030.1">
    <property type="nucleotide sequence ID" value="NZ_CP135996.1"/>
</dbReference>
<evidence type="ECO:0000256" key="1">
    <source>
        <dbReference type="SAM" id="SignalP"/>
    </source>
</evidence>
<dbReference type="Proteomes" id="UP001300604">
    <property type="component" value="Chromosome"/>
</dbReference>
<proteinExistence type="predicted"/>
<reference evidence="3" key="1">
    <citation type="submission" date="2024-06" db="EMBL/GenBank/DDBJ databases">
        <title>Caproicibacterium argilliputei sp. nov, a novel caproic acid producing anaerobic bacterium isolated from pit mud.</title>
        <authorList>
            <person name="Zeng C."/>
        </authorList>
    </citation>
    <scope>NUCLEOTIDE SEQUENCE [LARGE SCALE GENOMIC DNA]</scope>
    <source>
        <strain evidence="3">ZCY20-5</strain>
    </source>
</reference>
<keyword evidence="3" id="KW-1185">Reference proteome</keyword>
<accession>A0AA97D8U0</accession>
<evidence type="ECO:0000313" key="3">
    <source>
        <dbReference type="Proteomes" id="UP001300604"/>
    </source>
</evidence>